<accession>A0A060DJ58</accession>
<reference evidence="1 2" key="1">
    <citation type="journal article" date="2014" name="Genome Announc.">
        <title>Complete Genome Sequence of the Model Rhizosphere Strain Azospirillum brasilense Az39, Successfully Applied in Agriculture.</title>
        <authorList>
            <person name="Rivera D."/>
            <person name="Revale S."/>
            <person name="Molina R."/>
            <person name="Gualpa J."/>
            <person name="Puente M."/>
            <person name="Maroniche G."/>
            <person name="Paris G."/>
            <person name="Baker D."/>
            <person name="Clavijo B."/>
            <person name="McLay K."/>
            <person name="Spaepen S."/>
            <person name="Perticari A."/>
            <person name="Vazquez M."/>
            <person name="Wisniewski-Dye F."/>
            <person name="Watkins C."/>
            <person name="Martinez-Abarca F."/>
            <person name="Vanderleyden J."/>
            <person name="Cassan F."/>
        </authorList>
    </citation>
    <scope>NUCLEOTIDE SEQUENCE [LARGE SCALE GENOMIC DNA]</scope>
    <source>
        <strain evidence="1 2">Az39</strain>
    </source>
</reference>
<dbReference type="KEGG" id="abq:ABAZ39_13150"/>
<protein>
    <recommendedName>
        <fullName evidence="3">Tetratricopeptide repeat protein</fullName>
    </recommendedName>
</protein>
<evidence type="ECO:0000313" key="2">
    <source>
        <dbReference type="Proteomes" id="UP000027186"/>
    </source>
</evidence>
<dbReference type="InterPro" id="IPR011990">
    <property type="entry name" value="TPR-like_helical_dom_sf"/>
</dbReference>
<proteinExistence type="predicted"/>
<evidence type="ECO:0008006" key="3">
    <source>
        <dbReference type="Google" id="ProtNLM"/>
    </source>
</evidence>
<dbReference type="SUPFAM" id="SSF48452">
    <property type="entry name" value="TPR-like"/>
    <property type="match status" value="1"/>
</dbReference>
<organism evidence="1 2">
    <name type="scientific">Azospirillum argentinense</name>
    <dbReference type="NCBI Taxonomy" id="2970906"/>
    <lineage>
        <taxon>Bacteria</taxon>
        <taxon>Pseudomonadati</taxon>
        <taxon>Pseudomonadota</taxon>
        <taxon>Alphaproteobacteria</taxon>
        <taxon>Rhodospirillales</taxon>
        <taxon>Azospirillaceae</taxon>
        <taxon>Azospirillum</taxon>
    </lineage>
</organism>
<gene>
    <name evidence="1" type="ORF">ABAZ39_13150</name>
</gene>
<dbReference type="EMBL" id="CP007793">
    <property type="protein sequence ID" value="AIB12917.1"/>
    <property type="molecule type" value="Genomic_DNA"/>
</dbReference>
<sequence>MDDGVMDALYDVTKGHLKLAAELVVILNNADGTLPGWKDGAVPDFLSAVIRTRMHHVERLIASSAHLLKAAACLGLSFSKRELSCAFGNDAVFERVLAAAKREALLDGDDELRFRHEILRNGVLTGMAEETPEYHRKICACLVAIRPSDYALRLYHAAAAGDRDTADALAFMVETQVLRGELSVRARDDAFAAAGHDATRHQDRVANLATAIAAIDGGRYDDAIAICSAFADADEMVEAETAYWLGLAYYKQRTAAAYERARTTLLEWHYLKREPELWSRISATLLTVLATLDRHDEATALERELKAHCRSRRTYDPAAKDMYYAVLRKAEVLYPAELATPFIRQAVSHFGPSSPSDLPRHPFQYVAALTNLSGNLFTLGRFDEASRAGQEALTAYMRLGDIHRLVEPYKVANNAYIAAFRAGDMAAEQAAAMLAASIGGDLLLQDRILCRNNLAVLHLLAGDYGRAETEFAGAYEHVMGKGLDAYYRAFVTSNYAALLRVSGHHERAAGVWAEHRGAVAALSDELRRVLSRRADLLAARFADATPVTMHQWDGVLLDEEPLVSALWDGLRHGFLMSDIQVWSES</sequence>
<dbReference type="AlphaFoldDB" id="A0A060DJ58"/>
<dbReference type="Proteomes" id="UP000027186">
    <property type="component" value="Chromosome"/>
</dbReference>
<name>A0A060DJ58_9PROT</name>
<dbReference type="Gene3D" id="1.25.40.10">
    <property type="entry name" value="Tetratricopeptide repeat domain"/>
    <property type="match status" value="1"/>
</dbReference>
<evidence type="ECO:0000313" key="1">
    <source>
        <dbReference type="EMBL" id="AIB12917.1"/>
    </source>
</evidence>